<keyword evidence="2" id="KW-1185">Reference proteome</keyword>
<protein>
    <submittedName>
        <fullName evidence="1">Uncharacterized protein</fullName>
    </submittedName>
</protein>
<dbReference type="AlphaFoldDB" id="K9YTK9"/>
<proteinExistence type="predicted"/>
<name>K9YTK9_DACS8</name>
<organism evidence="1 2">
    <name type="scientific">Dactylococcopsis salina (strain PCC 8305)</name>
    <name type="common">Myxobactron salinum</name>
    <dbReference type="NCBI Taxonomy" id="13035"/>
    <lineage>
        <taxon>Bacteria</taxon>
        <taxon>Bacillati</taxon>
        <taxon>Cyanobacteriota</taxon>
        <taxon>Cyanophyceae</taxon>
        <taxon>Nodosilineales</taxon>
        <taxon>Cymatolegaceae</taxon>
        <taxon>Dactylococcopsis</taxon>
    </lineage>
</organism>
<dbReference type="KEGG" id="dsl:Dacsa_0698"/>
<dbReference type="HOGENOM" id="CLU_206431_0_0_3"/>
<accession>K9YTK9</accession>
<sequence>MKGKTDWEKVHNMTEEEIEQNALNDPDSYPYTEEELEQIEPVVYHGFEEWRKAHKKT</sequence>
<gene>
    <name evidence="1" type="ORF">Dacsa_0698</name>
</gene>
<reference evidence="1" key="1">
    <citation type="submission" date="2012-04" db="EMBL/GenBank/DDBJ databases">
        <title>Finished genome of Dactylococcopsis salina PCC 8305.</title>
        <authorList>
            <consortium name="US DOE Joint Genome Institute"/>
            <person name="Gugger M."/>
            <person name="Coursin T."/>
            <person name="Rippka R."/>
            <person name="Tandeau De Marsac N."/>
            <person name="Huntemann M."/>
            <person name="Wei C.-L."/>
            <person name="Han J."/>
            <person name="Detter J.C."/>
            <person name="Han C."/>
            <person name="Tapia R."/>
            <person name="Daligault H."/>
            <person name="Chen A."/>
            <person name="Krypides N."/>
            <person name="Mavromatis K."/>
            <person name="Markowitz V."/>
            <person name="Szeto E."/>
            <person name="Ivanova N."/>
            <person name="Ovchinnikova G."/>
            <person name="Pagani I."/>
            <person name="Pati A."/>
            <person name="Goodwin L."/>
            <person name="Peters L."/>
            <person name="Pitluck S."/>
            <person name="Woyke T."/>
            <person name="Kerfeld C."/>
        </authorList>
    </citation>
    <scope>NUCLEOTIDE SEQUENCE [LARGE SCALE GENOMIC DNA]</scope>
    <source>
        <strain evidence="1">PCC 8305</strain>
    </source>
</reference>
<dbReference type="EMBL" id="CP003944">
    <property type="protein sequence ID" value="AFZ49458.1"/>
    <property type="molecule type" value="Genomic_DNA"/>
</dbReference>
<evidence type="ECO:0000313" key="2">
    <source>
        <dbReference type="Proteomes" id="UP000010482"/>
    </source>
</evidence>
<dbReference type="STRING" id="13035.Dacsa_0698"/>
<evidence type="ECO:0000313" key="1">
    <source>
        <dbReference type="EMBL" id="AFZ49458.1"/>
    </source>
</evidence>
<dbReference type="Proteomes" id="UP000010482">
    <property type="component" value="Chromosome"/>
</dbReference>
<dbReference type="RefSeq" id="WP_015228470.1">
    <property type="nucleotide sequence ID" value="NC_019780.1"/>
</dbReference>